<sequence length="249" mass="29038">MLIWNPWHGCRKLSEGCRNCYVYRRDAQFGKDSRVVEKTAKFGLPLKRNRRGEYILSGGTVYTCMTSDFFIGEADPWREEAWRMIRERTDLHFFIVTKRIDRFTVGLPGDWENGYENVTICLTCEDQKSADYRLPIFLELPLKRRHVIHEPMLEAVRIEPYLASGKIRRVICGGESGPEGRLCDFSWVLDSRAQCARHGVDFFFKQTGTHFRKDGRSYRIPRMYQMSQAARAGINLDGRSERDFGGFRA</sequence>
<dbReference type="Pfam" id="PF07505">
    <property type="entry name" value="DUF5131"/>
    <property type="match status" value="1"/>
</dbReference>
<proteinExistence type="predicted"/>
<dbReference type="Proteomes" id="UP000063964">
    <property type="component" value="Chromosome"/>
</dbReference>
<reference evidence="2" key="1">
    <citation type="submission" date="2016-02" db="EMBL/GenBank/DDBJ databases">
        <authorList>
            <person name="Holder M.E."/>
            <person name="Ajami N.J."/>
            <person name="Petrosino J.F."/>
        </authorList>
    </citation>
    <scope>NUCLEOTIDE SEQUENCE [LARGE SCALE GENOMIC DNA]</scope>
    <source>
        <strain evidence="2">DSM 12838</strain>
    </source>
</reference>
<evidence type="ECO:0000313" key="1">
    <source>
        <dbReference type="EMBL" id="AMD93421.1"/>
    </source>
</evidence>
<evidence type="ECO:0008006" key="3">
    <source>
        <dbReference type="Google" id="ProtNLM"/>
    </source>
</evidence>
<evidence type="ECO:0000313" key="2">
    <source>
        <dbReference type="Proteomes" id="UP000063964"/>
    </source>
</evidence>
<dbReference type="STRING" id="888061.AXF15_10150"/>
<name>A0A120KN93_9BACT</name>
<dbReference type="EMBL" id="CP014230">
    <property type="protein sequence ID" value="AMD93421.1"/>
    <property type="molecule type" value="Genomic_DNA"/>
</dbReference>
<dbReference type="RefSeq" id="WP_066606898.1">
    <property type="nucleotide sequence ID" value="NZ_CP014230.1"/>
</dbReference>
<organism evidence="1 2">
    <name type="scientific">Desulfomicrobium orale DSM 12838</name>
    <dbReference type="NCBI Taxonomy" id="888061"/>
    <lineage>
        <taxon>Bacteria</taxon>
        <taxon>Pseudomonadati</taxon>
        <taxon>Thermodesulfobacteriota</taxon>
        <taxon>Desulfovibrionia</taxon>
        <taxon>Desulfovibrionales</taxon>
        <taxon>Desulfomicrobiaceae</taxon>
        <taxon>Desulfomicrobium</taxon>
    </lineage>
</organism>
<protein>
    <recommendedName>
        <fullName evidence="3">Phage protein Gp37/Gp68</fullName>
    </recommendedName>
</protein>
<dbReference type="KEGG" id="doa:AXF15_10150"/>
<dbReference type="InterPro" id="IPR011101">
    <property type="entry name" value="DUF5131"/>
</dbReference>
<dbReference type="AlphaFoldDB" id="A0A120KN93"/>
<accession>A0A120KN93</accession>
<dbReference type="OrthoDB" id="9787478at2"/>
<keyword evidence="2" id="KW-1185">Reference proteome</keyword>
<gene>
    <name evidence="1" type="ORF">AXF15_10150</name>
</gene>